<feature type="compositionally biased region" description="Polar residues" evidence="1">
    <location>
        <begin position="8"/>
        <end position="21"/>
    </location>
</feature>
<reference evidence="2" key="2">
    <citation type="submission" date="2015-06" db="UniProtKB">
        <authorList>
            <consortium name="EnsemblMetazoa"/>
        </authorList>
    </citation>
    <scope>IDENTIFICATION</scope>
</reference>
<feature type="region of interest" description="Disordered" evidence="1">
    <location>
        <begin position="40"/>
        <end position="64"/>
    </location>
</feature>
<reference evidence="3" key="1">
    <citation type="submission" date="2013-02" db="EMBL/GenBank/DDBJ databases">
        <authorList>
            <person name="Hughes D."/>
        </authorList>
    </citation>
    <scope>NUCLEOTIDE SEQUENCE</scope>
    <source>
        <strain>Durham</strain>
        <strain evidence="3">NC isolate 2 -- Noor lab</strain>
    </source>
</reference>
<dbReference type="Proteomes" id="UP000015102">
    <property type="component" value="Unassembled WGS sequence"/>
</dbReference>
<sequence>MSFHVEFSNENGNFKTSTGHSGSIRSILELDNENSFISASKDSTASSLRSEDDEKKLSHCQFSL</sequence>
<dbReference type="HOGENOM" id="CLU_2870184_0_0_1"/>
<dbReference type="AlphaFoldDB" id="T1GHX3"/>
<evidence type="ECO:0000256" key="1">
    <source>
        <dbReference type="SAM" id="MobiDB-lite"/>
    </source>
</evidence>
<dbReference type="STRING" id="36166.T1GHX3"/>
<feature type="region of interest" description="Disordered" evidence="1">
    <location>
        <begin position="1"/>
        <end position="21"/>
    </location>
</feature>
<accession>T1GHX3</accession>
<keyword evidence="3" id="KW-1185">Reference proteome</keyword>
<dbReference type="EMBL" id="CAQQ02196211">
    <property type="status" value="NOT_ANNOTATED_CDS"/>
    <property type="molecule type" value="Genomic_DNA"/>
</dbReference>
<dbReference type="EnsemblMetazoa" id="MESCA003036-RA">
    <property type="protein sequence ID" value="MESCA003036-PA"/>
    <property type="gene ID" value="MESCA003036"/>
</dbReference>
<organism evidence="2 3">
    <name type="scientific">Megaselia scalaris</name>
    <name type="common">Humpbacked fly</name>
    <name type="synonym">Phora scalaris</name>
    <dbReference type="NCBI Taxonomy" id="36166"/>
    <lineage>
        <taxon>Eukaryota</taxon>
        <taxon>Metazoa</taxon>
        <taxon>Ecdysozoa</taxon>
        <taxon>Arthropoda</taxon>
        <taxon>Hexapoda</taxon>
        <taxon>Insecta</taxon>
        <taxon>Pterygota</taxon>
        <taxon>Neoptera</taxon>
        <taxon>Endopterygota</taxon>
        <taxon>Diptera</taxon>
        <taxon>Brachycera</taxon>
        <taxon>Muscomorpha</taxon>
        <taxon>Platypezoidea</taxon>
        <taxon>Phoridae</taxon>
        <taxon>Megaseliini</taxon>
        <taxon>Megaselia</taxon>
    </lineage>
</organism>
<proteinExistence type="predicted"/>
<evidence type="ECO:0000313" key="3">
    <source>
        <dbReference type="Proteomes" id="UP000015102"/>
    </source>
</evidence>
<protein>
    <submittedName>
        <fullName evidence="2">Uncharacterized protein</fullName>
    </submittedName>
</protein>
<name>T1GHX3_MEGSC</name>
<evidence type="ECO:0000313" key="2">
    <source>
        <dbReference type="EnsemblMetazoa" id="MESCA003036-PA"/>
    </source>
</evidence>